<evidence type="ECO:0000256" key="6">
    <source>
        <dbReference type="ARBA" id="ARBA00023170"/>
    </source>
</evidence>
<dbReference type="Gene3D" id="1.20.1070.10">
    <property type="entry name" value="Rhodopsin 7-helix transmembrane proteins"/>
    <property type="match status" value="1"/>
</dbReference>
<dbReference type="OrthoDB" id="9990906at2759"/>
<feature type="transmembrane region" description="Helical" evidence="8">
    <location>
        <begin position="234"/>
        <end position="255"/>
    </location>
</feature>
<evidence type="ECO:0000259" key="9">
    <source>
        <dbReference type="PROSITE" id="PS50262"/>
    </source>
</evidence>
<dbReference type="EMBL" id="CAJNON010000483">
    <property type="protein sequence ID" value="CAF1284505.1"/>
    <property type="molecule type" value="Genomic_DNA"/>
</dbReference>
<feature type="domain" description="G-protein coupled receptors family 1 profile" evidence="9">
    <location>
        <begin position="31"/>
        <end position="294"/>
    </location>
</feature>
<keyword evidence="6" id="KW-0675">Receptor</keyword>
<keyword evidence="3 8" id="KW-1133">Transmembrane helix</keyword>
<evidence type="ECO:0000256" key="2">
    <source>
        <dbReference type="ARBA" id="ARBA00022692"/>
    </source>
</evidence>
<evidence type="ECO:0000256" key="1">
    <source>
        <dbReference type="ARBA" id="ARBA00004141"/>
    </source>
</evidence>
<name>A0A815CFK0_9BILA</name>
<protein>
    <recommendedName>
        <fullName evidence="9">G-protein coupled receptors family 1 profile domain-containing protein</fullName>
    </recommendedName>
</protein>
<dbReference type="AlphaFoldDB" id="A0A815CFK0"/>
<comment type="subcellular location">
    <subcellularLocation>
        <location evidence="1">Membrane</location>
        <topology evidence="1">Multi-pass membrane protein</topology>
    </subcellularLocation>
</comment>
<dbReference type="PANTHER" id="PTHR24243:SF233">
    <property type="entry name" value="THYROTROPIN-RELEASING HORMONE RECEPTOR"/>
    <property type="match status" value="1"/>
</dbReference>
<dbReference type="GO" id="GO:0005886">
    <property type="term" value="C:plasma membrane"/>
    <property type="evidence" value="ECO:0007669"/>
    <property type="project" value="TreeGrafter"/>
</dbReference>
<comment type="caution">
    <text evidence="10">The sequence shown here is derived from an EMBL/GenBank/DDBJ whole genome shotgun (WGS) entry which is preliminary data.</text>
</comment>
<organism evidence="10 12">
    <name type="scientific">Adineta steineri</name>
    <dbReference type="NCBI Taxonomy" id="433720"/>
    <lineage>
        <taxon>Eukaryota</taxon>
        <taxon>Metazoa</taxon>
        <taxon>Spiralia</taxon>
        <taxon>Gnathifera</taxon>
        <taxon>Rotifera</taxon>
        <taxon>Eurotatoria</taxon>
        <taxon>Bdelloidea</taxon>
        <taxon>Adinetida</taxon>
        <taxon>Adinetidae</taxon>
        <taxon>Adineta</taxon>
    </lineage>
</organism>
<accession>A0A815CFK0</accession>
<dbReference type="InterPro" id="IPR017452">
    <property type="entry name" value="GPCR_Rhodpsn_7TM"/>
</dbReference>
<feature type="transmembrane region" description="Helical" evidence="8">
    <location>
        <begin position="275"/>
        <end position="297"/>
    </location>
</feature>
<evidence type="ECO:0000313" key="12">
    <source>
        <dbReference type="Proteomes" id="UP000663891"/>
    </source>
</evidence>
<keyword evidence="7" id="KW-0807">Transducer</keyword>
<reference evidence="10" key="1">
    <citation type="submission" date="2021-02" db="EMBL/GenBank/DDBJ databases">
        <authorList>
            <person name="Nowell W R."/>
        </authorList>
    </citation>
    <scope>NUCLEOTIDE SEQUENCE</scope>
</reference>
<evidence type="ECO:0000256" key="4">
    <source>
        <dbReference type="ARBA" id="ARBA00023040"/>
    </source>
</evidence>
<dbReference type="InterPro" id="IPR000276">
    <property type="entry name" value="GPCR_Rhodpsn"/>
</dbReference>
<dbReference type="GO" id="GO:0004930">
    <property type="term" value="F:G protein-coupled receptor activity"/>
    <property type="evidence" value="ECO:0007669"/>
    <property type="project" value="UniProtKB-KW"/>
</dbReference>
<feature type="transmembrane region" description="Helical" evidence="8">
    <location>
        <begin position="93"/>
        <end position="113"/>
    </location>
</feature>
<proteinExistence type="predicted"/>
<dbReference type="EMBL" id="CAJOAY010000490">
    <property type="protein sequence ID" value="CAF3676793.1"/>
    <property type="molecule type" value="Genomic_DNA"/>
</dbReference>
<evidence type="ECO:0000313" key="11">
    <source>
        <dbReference type="EMBL" id="CAF3676793.1"/>
    </source>
</evidence>
<gene>
    <name evidence="11" type="ORF">OKA104_LOCUS10836</name>
    <name evidence="10" type="ORF">VCS650_LOCUS30152</name>
</gene>
<dbReference type="PANTHER" id="PTHR24243">
    <property type="entry name" value="G-PROTEIN COUPLED RECEPTOR"/>
    <property type="match status" value="1"/>
</dbReference>
<keyword evidence="4" id="KW-0297">G-protein coupled receptor</keyword>
<dbReference type="Proteomes" id="UP000663891">
    <property type="component" value="Unassembled WGS sequence"/>
</dbReference>
<evidence type="ECO:0000256" key="7">
    <source>
        <dbReference type="ARBA" id="ARBA00023224"/>
    </source>
</evidence>
<feature type="transmembrane region" description="Helical" evidence="8">
    <location>
        <begin position="180"/>
        <end position="202"/>
    </location>
</feature>
<sequence length="321" mass="36568">MPTITIAQLNYASLQVNRYLSVALLIFGVIGNLLSCLVFIRRALRSNPCVMYFLIASIANIISLISGIPPRMLSNWNIYPDQTETISALCKSRIFVLLTARNIASWLLVFAAFDRYLVSSRNANIRRMSNTKQGRYWIIAVCIISLSFWAESLYCFDANVIGTPIKCYAKSESCRIYNDLAQSFVTTLIPSSIMFILGLFTINNIRQTRQVRPSTIGGIPIGRKSKTDSSLTKMLLLQIILLTVFNLPQAIQKFYLTYTFYHVKPAFQVALENFLFSIVLLLTYIPNCISFYLYILAGDLFRTTLFQIIQTFIRRLKCSLN</sequence>
<evidence type="ECO:0000256" key="5">
    <source>
        <dbReference type="ARBA" id="ARBA00023136"/>
    </source>
</evidence>
<feature type="transmembrane region" description="Helical" evidence="8">
    <location>
        <begin position="19"/>
        <end position="40"/>
    </location>
</feature>
<feature type="transmembrane region" description="Helical" evidence="8">
    <location>
        <begin position="134"/>
        <end position="150"/>
    </location>
</feature>
<keyword evidence="5 8" id="KW-0472">Membrane</keyword>
<dbReference type="Pfam" id="PF00001">
    <property type="entry name" value="7tm_1"/>
    <property type="match status" value="1"/>
</dbReference>
<dbReference type="PROSITE" id="PS50262">
    <property type="entry name" value="G_PROTEIN_RECEP_F1_2"/>
    <property type="match status" value="1"/>
</dbReference>
<feature type="transmembrane region" description="Helical" evidence="8">
    <location>
        <begin position="52"/>
        <end position="73"/>
    </location>
</feature>
<evidence type="ECO:0000256" key="8">
    <source>
        <dbReference type="SAM" id="Phobius"/>
    </source>
</evidence>
<evidence type="ECO:0000256" key="3">
    <source>
        <dbReference type="ARBA" id="ARBA00022989"/>
    </source>
</evidence>
<dbReference type="SUPFAM" id="SSF81321">
    <property type="entry name" value="Family A G protein-coupled receptor-like"/>
    <property type="match status" value="1"/>
</dbReference>
<evidence type="ECO:0000313" key="10">
    <source>
        <dbReference type="EMBL" id="CAF1284505.1"/>
    </source>
</evidence>
<keyword evidence="2 8" id="KW-0812">Transmembrane</keyword>
<dbReference type="Proteomes" id="UP000663881">
    <property type="component" value="Unassembled WGS sequence"/>
</dbReference>